<feature type="signal peptide" evidence="1">
    <location>
        <begin position="1"/>
        <end position="23"/>
    </location>
</feature>
<dbReference type="AlphaFoldDB" id="A0A2S4N585"/>
<dbReference type="OrthoDB" id="1357610at2"/>
<accession>A0A2S4N585</accession>
<protein>
    <recommendedName>
        <fullName evidence="4">GLPGLI family protein</fullName>
    </recommendedName>
</protein>
<organism evidence="2 3">
    <name type="scientific">Flavobacterium croceum DSM 17960</name>
    <dbReference type="NCBI Taxonomy" id="1121886"/>
    <lineage>
        <taxon>Bacteria</taxon>
        <taxon>Pseudomonadati</taxon>
        <taxon>Bacteroidota</taxon>
        <taxon>Flavobacteriia</taxon>
        <taxon>Flavobacteriales</taxon>
        <taxon>Flavobacteriaceae</taxon>
        <taxon>Flavobacterium</taxon>
    </lineage>
</organism>
<keyword evidence="1" id="KW-0732">Signal</keyword>
<dbReference type="Proteomes" id="UP000237056">
    <property type="component" value="Unassembled WGS sequence"/>
</dbReference>
<evidence type="ECO:0000313" key="2">
    <source>
        <dbReference type="EMBL" id="POS00894.1"/>
    </source>
</evidence>
<sequence length="243" mass="28192">MFKKFTTALCLFTALLCMGQIQKAPEKYNKIIYTYKTKPNYHFDSSGIYADSTVIQNDFLKTDFKILQHPTDSTKRVGFISYKSMNKADKLVLKNKVLTYFTKTRVEYYVKLKKAIMYKTVYDLAEIPTVVKTFLDNSVTEFVSEPSTIYYLPNKEINVVNSISNLKESYREHTINWLENQNNTGVFDYNFMGKIYNCTVEVDPKLSKYIVPATSTIFANCDYGITSVKTLEFTSKLIKVEYK</sequence>
<evidence type="ECO:0008006" key="4">
    <source>
        <dbReference type="Google" id="ProtNLM"/>
    </source>
</evidence>
<evidence type="ECO:0000256" key="1">
    <source>
        <dbReference type="SAM" id="SignalP"/>
    </source>
</evidence>
<feature type="chain" id="PRO_5015548589" description="GLPGLI family protein" evidence="1">
    <location>
        <begin position="24"/>
        <end position="243"/>
    </location>
</feature>
<reference evidence="2 3" key="1">
    <citation type="submission" date="2018-01" db="EMBL/GenBank/DDBJ databases">
        <title>Genomic Encyclopedia of Type Strains, Phase I: the one thousand microbial genomes (KMG-I) project.</title>
        <authorList>
            <person name="Goeker M."/>
        </authorList>
    </citation>
    <scope>NUCLEOTIDE SEQUENCE [LARGE SCALE GENOMIC DNA]</scope>
    <source>
        <strain evidence="2 3">DSM 17960</strain>
    </source>
</reference>
<proteinExistence type="predicted"/>
<gene>
    <name evidence="2" type="ORF">Q361_11827</name>
</gene>
<dbReference type="EMBL" id="PQNY01000018">
    <property type="protein sequence ID" value="POS00894.1"/>
    <property type="molecule type" value="Genomic_DNA"/>
</dbReference>
<evidence type="ECO:0000313" key="3">
    <source>
        <dbReference type="Proteomes" id="UP000237056"/>
    </source>
</evidence>
<keyword evidence="3" id="KW-1185">Reference proteome</keyword>
<dbReference type="RefSeq" id="WP_103726924.1">
    <property type="nucleotide sequence ID" value="NZ_PQNY01000018.1"/>
</dbReference>
<name>A0A2S4N585_9FLAO</name>
<comment type="caution">
    <text evidence="2">The sequence shown here is derived from an EMBL/GenBank/DDBJ whole genome shotgun (WGS) entry which is preliminary data.</text>
</comment>